<dbReference type="EMBL" id="JBIMZQ010000045">
    <property type="protein sequence ID" value="KAL3659748.1"/>
    <property type="molecule type" value="Genomic_DNA"/>
</dbReference>
<feature type="region of interest" description="Disordered" evidence="1">
    <location>
        <begin position="1"/>
        <end position="101"/>
    </location>
</feature>
<evidence type="ECO:0000313" key="2">
    <source>
        <dbReference type="EMBL" id="KAL3659748.1"/>
    </source>
</evidence>
<evidence type="ECO:0000256" key="1">
    <source>
        <dbReference type="SAM" id="MobiDB-lite"/>
    </source>
</evidence>
<name>A0ABD3EZ40_9STRA</name>
<keyword evidence="3" id="KW-1185">Reference proteome</keyword>
<reference evidence="2 3" key="1">
    <citation type="submission" date="2024-09" db="EMBL/GenBank/DDBJ databases">
        <title>Genome sequencing and assembly of Phytophthora oleae, isolate VK10A, causative agent of rot of olive drupes.</title>
        <authorList>
            <person name="Conti Taguali S."/>
            <person name="Riolo M."/>
            <person name="La Spada F."/>
            <person name="Cacciola S.O."/>
            <person name="Dionisio G."/>
        </authorList>
    </citation>
    <scope>NUCLEOTIDE SEQUENCE [LARGE SCALE GENOMIC DNA]</scope>
    <source>
        <strain evidence="2 3">VK10A</strain>
    </source>
</reference>
<gene>
    <name evidence="2" type="ORF">V7S43_015421</name>
</gene>
<sequence length="101" mass="11423">MVKPLSSSRAARNARRVIEELNKTVDAAPRRKRQRKQESPDETEMKEATGRLACHDETRKRNAEGQLRPPSQRKRRAKAKSGGDQEGDASRNVDAKAFFCC</sequence>
<protein>
    <submittedName>
        <fullName evidence="2">Uncharacterized protein</fullName>
    </submittedName>
</protein>
<evidence type="ECO:0000313" key="3">
    <source>
        <dbReference type="Proteomes" id="UP001632037"/>
    </source>
</evidence>
<organism evidence="2 3">
    <name type="scientific">Phytophthora oleae</name>
    <dbReference type="NCBI Taxonomy" id="2107226"/>
    <lineage>
        <taxon>Eukaryota</taxon>
        <taxon>Sar</taxon>
        <taxon>Stramenopiles</taxon>
        <taxon>Oomycota</taxon>
        <taxon>Peronosporomycetes</taxon>
        <taxon>Peronosporales</taxon>
        <taxon>Peronosporaceae</taxon>
        <taxon>Phytophthora</taxon>
    </lineage>
</organism>
<dbReference type="Proteomes" id="UP001632037">
    <property type="component" value="Unassembled WGS sequence"/>
</dbReference>
<feature type="compositionally biased region" description="Low complexity" evidence="1">
    <location>
        <begin position="1"/>
        <end position="11"/>
    </location>
</feature>
<accession>A0ABD3EZ40</accession>
<feature type="compositionally biased region" description="Basic and acidic residues" evidence="1">
    <location>
        <begin position="36"/>
        <end position="63"/>
    </location>
</feature>
<comment type="caution">
    <text evidence="2">The sequence shown here is derived from an EMBL/GenBank/DDBJ whole genome shotgun (WGS) entry which is preliminary data.</text>
</comment>
<proteinExistence type="predicted"/>
<dbReference type="AlphaFoldDB" id="A0ABD3EZ40"/>